<evidence type="ECO:0000259" key="7">
    <source>
        <dbReference type="Pfam" id="PF23150"/>
    </source>
</evidence>
<keyword evidence="3" id="KW-0547">Nucleotide-binding</keyword>
<dbReference type="Gene3D" id="3.50.50.60">
    <property type="entry name" value="FAD/NAD(P)-binding domain"/>
    <property type="match status" value="2"/>
</dbReference>
<gene>
    <name evidence="8" type="ORF">Pfra01_000359800</name>
</gene>
<evidence type="ECO:0000256" key="2">
    <source>
        <dbReference type="ARBA" id="ARBA00022679"/>
    </source>
</evidence>
<evidence type="ECO:0000256" key="1">
    <source>
        <dbReference type="ARBA" id="ARBA00007220"/>
    </source>
</evidence>
<dbReference type="InterPro" id="IPR036193">
    <property type="entry name" value="ADK_active_lid_dom_sf"/>
</dbReference>
<evidence type="ECO:0000313" key="9">
    <source>
        <dbReference type="Proteomes" id="UP001165121"/>
    </source>
</evidence>
<dbReference type="NCBIfam" id="TIGR01351">
    <property type="entry name" value="adk"/>
    <property type="match status" value="2"/>
</dbReference>
<dbReference type="OrthoDB" id="439792at2759"/>
<dbReference type="Gene3D" id="3.40.50.300">
    <property type="entry name" value="P-loop containing nucleotide triphosphate hydrolases"/>
    <property type="match status" value="2"/>
</dbReference>
<keyword evidence="9" id="KW-1185">Reference proteome</keyword>
<dbReference type="InterPro" id="IPR027417">
    <property type="entry name" value="P-loop_NTPase"/>
</dbReference>
<dbReference type="SUPFAM" id="SSF57774">
    <property type="entry name" value="Microbial and mitochondrial ADK, insert 'zinc finger' domain"/>
    <property type="match status" value="1"/>
</dbReference>
<dbReference type="InterPro" id="IPR038884">
    <property type="entry name" value="CFAP61"/>
</dbReference>
<reference evidence="8" key="1">
    <citation type="submission" date="2023-04" db="EMBL/GenBank/DDBJ databases">
        <title>Phytophthora fragariaefolia NBRC 109709.</title>
        <authorList>
            <person name="Ichikawa N."/>
            <person name="Sato H."/>
            <person name="Tonouchi N."/>
        </authorList>
    </citation>
    <scope>NUCLEOTIDE SEQUENCE</scope>
    <source>
        <strain evidence="8">NBRC 109709</strain>
    </source>
</reference>
<dbReference type="Proteomes" id="UP001165121">
    <property type="component" value="Unassembled WGS sequence"/>
</dbReference>
<dbReference type="GO" id="GO:0005524">
    <property type="term" value="F:ATP binding"/>
    <property type="evidence" value="ECO:0007669"/>
    <property type="project" value="InterPro"/>
</dbReference>
<protein>
    <submittedName>
        <fullName evidence="8">Unnamed protein product</fullName>
    </submittedName>
</protein>
<accession>A0A9W6U140</accession>
<evidence type="ECO:0000256" key="3">
    <source>
        <dbReference type="ARBA" id="ARBA00022741"/>
    </source>
</evidence>
<dbReference type="SUPFAM" id="SSF51905">
    <property type="entry name" value="FAD/NAD(P)-binding domain"/>
    <property type="match status" value="2"/>
</dbReference>
<dbReference type="InterPro" id="IPR036188">
    <property type="entry name" value="FAD/NAD-bd_sf"/>
</dbReference>
<sequence length="1706" mass="185437">MVFSRVAGCSETDPDPGAFPCQASAFLFLTYFAHRQTTAGVASRPPVLRHLLHTVFATLVNKRCVLLVLPDNVHLSKAEPALAKFFDPVPTRSTPLEAPKSSLAAMLEWKRLEQLFAKNAKMFGQYVVYQAKVDAFYPSVHVRRARVEDHDDLEPILTAQAEAVSSAFGEYFLAELIHDQDDHNVCLIAEAANSTGSTNPTGQGRAIGMLAISDQLDVSTLQDNFALGPLNDLAKSNATAVQASKITPPRLVIAGPPAGGKGTQCELLVEAFNVLHLSTGDLLRAAVSCGSPLGVQAQRFMDSGQLVPDELIVDVVLERLGQPDCEARGWLLDGFPRTATQAEALLAAGFCPDAVIALEVPDDEVVRRIAGRRVDPETGKTYHLEFNPPPQDEDVLARLVQRSDDTEATIRHRLTTFHKHLGAVLSTLSAAPSPGTVPSKVVSVNGLQSKHAVAQQILEQTRAIKTAQKVRLLINRGELAPPKLVISGPPAGGKGTQCDQLVALLGVVHLSTGDILRQASRDKSPLGMQAQSFMNEGQLVPDELIVDVVLERIAQPDCESRGWLLDGFPRTATQADALLAARGGKAAPDCVLVLDVPDEEVIRRIAGRRVDPETGKTYHVEFNPPPPEVQARVIQRSDDTEETLRTRLEQFHAHSDGVLAAFEVYRGENGALVQIVRADGLQPAALIAQAFVAPTFLRGAETEARVLQRTGAESLSKLPKAEAQTNCFAITLFCVGDDAFERSASADLLVAAFATFPNRDYCLLTLPTHAREPPCLAFFSRMTAQPASAFTHALYVLHRDAISFFCPHTSDGRRVLNPVQLDIQRFLPSGGSPKEDETELAPLMGGLDRHTRQKLDQDLALANEEAEIDLEDSPRHAVFVVRANGHVVGLAALARQPEVASLLPHHFDIDRVARMEFHRTKDLAFVRNLILNPIFAACSRYVLLELMRHFRKTCLIYQVPTGLGSNLPVQTSFSAALQEFVLAPPRRGAHTTTAKTIRPATRDSAPDEEVSDNVKDERERIRRATVCAAFALFVLPKRLLSEPKMTINQRVVIVGASDAALSCFARLLVTPYLHFSNLTLVSPHGLAVAPMDDAEDDMITQRASDFARKSSFTAVELEQYSLRTHVRVVESRMVRVDRDTRAVVLQDGSCIPYDYLALTTGLQDGTCTSLGRLPRFIDEDLGGVDGKVTTATYNPPVIPKQMIALGDLPTAQKLHAILNKTLVTENNPEQPGGAFVVYGSSLLALQVIQALLVRGVNGSRIHHISPARDNGGGVFEDSVVRSEMEKQYTKNGITLHAATKIIGIETAPENDDMLEGVRTASTLDDTKGPKHALHGAGNNDDREFIVEGELVPCAWLLCCQHNDADADIFRAVNESGLVYDGRLVVDGQMRTTDAHVLGAGSLCRFSRRFIAAKLHENYSSREGGELLARSLLQLLDPLSAHETPSEVHPLPAHHVQPTKSPMVPPPEMELPVIRFAVVLGGKHYIQISVPALTNTLALQALPTNTASRGGKEVSLIGSDGFDMDMLSPQSRPATGASSSNRPTRYTCLLFDDVGVLNRLEYLGDGAVPVRDLQNLVGLHEAYLNSALASYAAGKVQDWVAFFSHPWATALYHDRFPAFRAKLRTLLSKDDGVRAIADDAAAFMRETGDTKGAMALAQDRVGRGGSALEPSTRRLVESQVLEFLGSNRDVLNMFLLPKRGGARPGSK</sequence>
<dbReference type="PANTHER" id="PTHR21178">
    <property type="entry name" value="CILIA- AND FLAGELLA-ASSOCIATED PROTEIN 61"/>
    <property type="match status" value="1"/>
</dbReference>
<proteinExistence type="inferred from homology"/>
<dbReference type="EMBL" id="BSXT01000277">
    <property type="protein sequence ID" value="GMF23158.1"/>
    <property type="molecule type" value="Genomic_DNA"/>
</dbReference>
<dbReference type="InterPro" id="IPR032151">
    <property type="entry name" value="CFAP61_N"/>
</dbReference>
<keyword evidence="2" id="KW-0808">Transferase</keyword>
<evidence type="ECO:0000256" key="5">
    <source>
        <dbReference type="SAM" id="MobiDB-lite"/>
    </source>
</evidence>
<comment type="similarity">
    <text evidence="1">Belongs to the adenylate kinase family.</text>
</comment>
<feature type="region of interest" description="Disordered" evidence="5">
    <location>
        <begin position="988"/>
        <end position="1016"/>
    </location>
</feature>
<feature type="domain" description="Cilia- and flagella-associated protein 61 N-terminal" evidence="6">
    <location>
        <begin position="25"/>
        <end position="236"/>
    </location>
</feature>
<dbReference type="Pfam" id="PF16092">
    <property type="entry name" value="CFAP61_N"/>
    <property type="match status" value="1"/>
</dbReference>
<name>A0A9W6U140_9STRA</name>
<evidence type="ECO:0000256" key="4">
    <source>
        <dbReference type="ARBA" id="ARBA00022777"/>
    </source>
</evidence>
<dbReference type="PROSITE" id="PS00113">
    <property type="entry name" value="ADENYLATE_KINASE"/>
    <property type="match status" value="2"/>
</dbReference>
<organism evidence="8 9">
    <name type="scientific">Phytophthora fragariaefolia</name>
    <dbReference type="NCBI Taxonomy" id="1490495"/>
    <lineage>
        <taxon>Eukaryota</taxon>
        <taxon>Sar</taxon>
        <taxon>Stramenopiles</taxon>
        <taxon>Oomycota</taxon>
        <taxon>Peronosporomycetes</taxon>
        <taxon>Peronosporales</taxon>
        <taxon>Peronosporaceae</taxon>
        <taxon>Phytophthora</taxon>
    </lineage>
</organism>
<dbReference type="SUPFAM" id="SSF52540">
    <property type="entry name" value="P-loop containing nucleoside triphosphate hydrolases"/>
    <property type="match status" value="2"/>
</dbReference>
<keyword evidence="4" id="KW-0418">Kinase</keyword>
<dbReference type="InterPro" id="IPR000850">
    <property type="entry name" value="Adenylat/UMP-CMP_kin"/>
</dbReference>
<dbReference type="InterPro" id="IPR006259">
    <property type="entry name" value="Adenyl_kin_sub"/>
</dbReference>
<dbReference type="CDD" id="cd01428">
    <property type="entry name" value="ADK"/>
    <property type="match status" value="2"/>
</dbReference>
<dbReference type="Pfam" id="PF23150">
    <property type="entry name" value="CFAP61_dimer"/>
    <property type="match status" value="1"/>
</dbReference>
<comment type="caution">
    <text evidence="8">The sequence shown here is derived from an EMBL/GenBank/DDBJ whole genome shotgun (WGS) entry which is preliminary data.</text>
</comment>
<evidence type="ECO:0000313" key="8">
    <source>
        <dbReference type="EMBL" id="GMF23158.1"/>
    </source>
</evidence>
<dbReference type="InterPro" id="IPR033690">
    <property type="entry name" value="Adenylat_kinase_CS"/>
</dbReference>
<dbReference type="PANTHER" id="PTHR21178:SF8">
    <property type="entry name" value="CILIA- AND FLAGELLA-ASSOCIATED PROTEIN 61"/>
    <property type="match status" value="1"/>
</dbReference>
<dbReference type="PRINTS" id="PR00094">
    <property type="entry name" value="ADENYLTKNASE"/>
</dbReference>
<dbReference type="Pfam" id="PF00406">
    <property type="entry name" value="ADK"/>
    <property type="match status" value="2"/>
</dbReference>
<feature type="domain" description="CFAP61 dimerisation" evidence="7">
    <location>
        <begin position="1466"/>
        <end position="1610"/>
    </location>
</feature>
<evidence type="ECO:0000259" key="6">
    <source>
        <dbReference type="Pfam" id="PF16092"/>
    </source>
</evidence>
<dbReference type="HAMAP" id="MF_00235">
    <property type="entry name" value="Adenylate_kinase_Adk"/>
    <property type="match status" value="2"/>
</dbReference>
<dbReference type="InterPro" id="IPR056299">
    <property type="entry name" value="CFAP61_dimer"/>
</dbReference>
<dbReference type="GO" id="GO:0004017">
    <property type="term" value="F:AMP kinase activity"/>
    <property type="evidence" value="ECO:0007669"/>
    <property type="project" value="InterPro"/>
</dbReference>